<keyword evidence="5 19" id="KW-1003">Cell membrane</keyword>
<feature type="domain" description="Cytochrome c" evidence="22">
    <location>
        <begin position="226"/>
        <end position="309"/>
    </location>
</feature>
<keyword evidence="11" id="KW-0677">Repeat</keyword>
<evidence type="ECO:0000256" key="10">
    <source>
        <dbReference type="ARBA" id="ARBA00022723"/>
    </source>
</evidence>
<evidence type="ECO:0000256" key="17">
    <source>
        <dbReference type="ARBA" id="ARBA00023065"/>
    </source>
</evidence>
<dbReference type="Gene3D" id="6.10.280.130">
    <property type="match status" value="1"/>
</dbReference>
<feature type="transmembrane region" description="Helical" evidence="21">
    <location>
        <begin position="57"/>
        <end position="75"/>
    </location>
</feature>
<comment type="subcellular location">
    <subcellularLocation>
        <location evidence="1 19">Cell inner membrane</location>
    </subcellularLocation>
</comment>
<dbReference type="InterPro" id="IPR008168">
    <property type="entry name" value="Cyt_C_IC"/>
</dbReference>
<evidence type="ECO:0000256" key="9">
    <source>
        <dbReference type="ARBA" id="ARBA00022692"/>
    </source>
</evidence>
<evidence type="ECO:0000256" key="13">
    <source>
        <dbReference type="ARBA" id="ARBA00022982"/>
    </source>
</evidence>
<feature type="binding site" description="covalent" evidence="20">
    <location>
        <position position="242"/>
    </location>
    <ligand>
        <name>heme c</name>
        <dbReference type="ChEBI" id="CHEBI:61717"/>
        <label>2</label>
    </ligand>
</feature>
<dbReference type="GO" id="GO:0020037">
    <property type="term" value="F:heme binding"/>
    <property type="evidence" value="ECO:0007669"/>
    <property type="project" value="InterPro"/>
</dbReference>
<dbReference type="InterPro" id="IPR038414">
    <property type="entry name" value="CcoP_N_sf"/>
</dbReference>
<feature type="binding site" description="covalent" evidence="20">
    <location>
        <position position="239"/>
    </location>
    <ligand>
        <name>heme c</name>
        <dbReference type="ChEBI" id="CHEBI:61717"/>
        <label>2</label>
    </ligand>
</feature>
<evidence type="ECO:0000259" key="22">
    <source>
        <dbReference type="PROSITE" id="PS51007"/>
    </source>
</evidence>
<keyword evidence="10 19" id="KW-0479">Metal-binding</keyword>
<evidence type="ECO:0000256" key="1">
    <source>
        <dbReference type="ARBA" id="ARBA00004533"/>
    </source>
</evidence>
<keyword evidence="7 19" id="KW-0349">Heme</keyword>
<dbReference type="PANTHER" id="PTHR33751">
    <property type="entry name" value="CBB3-TYPE CYTOCHROME C OXIDASE SUBUNIT FIXP"/>
    <property type="match status" value="1"/>
</dbReference>
<evidence type="ECO:0000256" key="6">
    <source>
        <dbReference type="ARBA" id="ARBA00022519"/>
    </source>
</evidence>
<evidence type="ECO:0000256" key="18">
    <source>
        <dbReference type="ARBA" id="ARBA00023136"/>
    </source>
</evidence>
<dbReference type="GO" id="GO:0006119">
    <property type="term" value="P:oxidative phosphorylation"/>
    <property type="evidence" value="ECO:0007669"/>
    <property type="project" value="UniProtKB-UniPathway"/>
</dbReference>
<dbReference type="GO" id="GO:0009055">
    <property type="term" value="F:electron transfer activity"/>
    <property type="evidence" value="ECO:0007669"/>
    <property type="project" value="InterPro"/>
</dbReference>
<evidence type="ECO:0000256" key="8">
    <source>
        <dbReference type="ARBA" id="ARBA00022660"/>
    </source>
</evidence>
<evidence type="ECO:0000256" key="5">
    <source>
        <dbReference type="ARBA" id="ARBA00022475"/>
    </source>
</evidence>
<dbReference type="InterPro" id="IPR036909">
    <property type="entry name" value="Cyt_c-like_dom_sf"/>
</dbReference>
<dbReference type="InterPro" id="IPR004678">
    <property type="entry name" value="Cyt_c_oxidase_cbb3_su3"/>
</dbReference>
<protein>
    <recommendedName>
        <fullName evidence="19">Cbb3-type cytochrome c oxidase subunit</fullName>
    </recommendedName>
</protein>
<evidence type="ECO:0000256" key="7">
    <source>
        <dbReference type="ARBA" id="ARBA00022617"/>
    </source>
</evidence>
<evidence type="ECO:0000256" key="20">
    <source>
        <dbReference type="PIRSR" id="PIRSR000006-2"/>
    </source>
</evidence>
<feature type="transmembrane region" description="Helical" evidence="21">
    <location>
        <begin position="5"/>
        <end position="24"/>
    </location>
</feature>
<comment type="similarity">
    <text evidence="3 19">Belongs to the CcoP / FixP family.</text>
</comment>
<dbReference type="RefSeq" id="WP_112863896.1">
    <property type="nucleotide sequence ID" value="NZ_UAQP01000020.1"/>
</dbReference>
<dbReference type="InterPro" id="IPR050597">
    <property type="entry name" value="Cytochrome_c_Oxidase_Subunit"/>
</dbReference>
<accession>A0A2X1BJC3</accession>
<dbReference type="PROSITE" id="PS51007">
    <property type="entry name" value="CYTC"/>
    <property type="match status" value="2"/>
</dbReference>
<evidence type="ECO:0000256" key="21">
    <source>
        <dbReference type="SAM" id="Phobius"/>
    </source>
</evidence>
<name>A0A2X1BJC3_BREVE</name>
<evidence type="ECO:0000256" key="19">
    <source>
        <dbReference type="PIRNR" id="PIRNR000006"/>
    </source>
</evidence>
<evidence type="ECO:0000256" key="4">
    <source>
        <dbReference type="ARBA" id="ARBA00022448"/>
    </source>
</evidence>
<dbReference type="UniPathway" id="UPA00705"/>
<dbReference type="GO" id="GO:0016491">
    <property type="term" value="F:oxidoreductase activity"/>
    <property type="evidence" value="ECO:0007669"/>
    <property type="project" value="UniProtKB-KW"/>
</dbReference>
<keyword evidence="15 19" id="KW-0560">Oxidoreductase</keyword>
<organism evidence="23 24">
    <name type="scientific">Brevundimonas vesicularis</name>
    <name type="common">Pseudomonas vesicularis</name>
    <dbReference type="NCBI Taxonomy" id="41276"/>
    <lineage>
        <taxon>Bacteria</taxon>
        <taxon>Pseudomonadati</taxon>
        <taxon>Pseudomonadota</taxon>
        <taxon>Alphaproteobacteria</taxon>
        <taxon>Caulobacterales</taxon>
        <taxon>Caulobacteraceae</taxon>
        <taxon>Brevundimonas</taxon>
    </lineage>
</organism>
<keyword evidence="4 19" id="KW-0813">Transport</keyword>
<reference evidence="23 24" key="1">
    <citation type="submission" date="2018-06" db="EMBL/GenBank/DDBJ databases">
        <authorList>
            <consortium name="Pathogen Informatics"/>
            <person name="Doyle S."/>
        </authorList>
    </citation>
    <scope>NUCLEOTIDE SEQUENCE [LARGE SCALE GENOMIC DNA]</scope>
    <source>
        <strain evidence="23 24">NCTC11166</strain>
    </source>
</reference>
<keyword evidence="9 21" id="KW-0812">Transmembrane</keyword>
<evidence type="ECO:0000313" key="24">
    <source>
        <dbReference type="Proteomes" id="UP000251186"/>
    </source>
</evidence>
<dbReference type="GO" id="GO:0005506">
    <property type="term" value="F:iron ion binding"/>
    <property type="evidence" value="ECO:0007669"/>
    <property type="project" value="InterPro"/>
</dbReference>
<gene>
    <name evidence="23" type="primary">ccoP2</name>
    <name evidence="23" type="ORF">NCTC11166_03372</name>
</gene>
<dbReference type="AlphaFoldDB" id="A0A2X1BJC3"/>
<dbReference type="Pfam" id="PF13442">
    <property type="entry name" value="Cytochrome_CBB3"/>
    <property type="match status" value="2"/>
</dbReference>
<comment type="function">
    <text evidence="19">C-type cytochrome. Part of the cbb3-type cytochrome c oxidase complex.</text>
</comment>
<comment type="pathway">
    <text evidence="2 19">Energy metabolism; oxidative phosphorylation.</text>
</comment>
<dbReference type="GO" id="GO:0005886">
    <property type="term" value="C:plasma membrane"/>
    <property type="evidence" value="ECO:0007669"/>
    <property type="project" value="UniProtKB-SubCell"/>
</dbReference>
<keyword evidence="6 19" id="KW-0997">Cell inner membrane</keyword>
<evidence type="ECO:0000256" key="15">
    <source>
        <dbReference type="ARBA" id="ARBA00023002"/>
    </source>
</evidence>
<keyword evidence="8 19" id="KW-0679">Respiratory chain</keyword>
<dbReference type="Proteomes" id="UP000251186">
    <property type="component" value="Unassembled WGS sequence"/>
</dbReference>
<dbReference type="Gene3D" id="1.10.760.10">
    <property type="entry name" value="Cytochrome c-like domain"/>
    <property type="match status" value="2"/>
</dbReference>
<dbReference type="SUPFAM" id="SSF46626">
    <property type="entry name" value="Cytochrome c"/>
    <property type="match status" value="2"/>
</dbReference>
<evidence type="ECO:0000256" key="3">
    <source>
        <dbReference type="ARBA" id="ARBA00006113"/>
    </source>
</evidence>
<comment type="subunit">
    <text evidence="19">Component of the cbb3-type cytochrome c oxidase.</text>
</comment>
<dbReference type="NCBIfam" id="TIGR00782">
    <property type="entry name" value="ccoP"/>
    <property type="match status" value="1"/>
</dbReference>
<evidence type="ECO:0000256" key="16">
    <source>
        <dbReference type="ARBA" id="ARBA00023004"/>
    </source>
</evidence>
<dbReference type="PANTHER" id="PTHR33751:SF1">
    <property type="entry name" value="CBB3-TYPE CYTOCHROME C OXIDASE SUBUNIT FIXP"/>
    <property type="match status" value="1"/>
</dbReference>
<keyword evidence="17 19" id="KW-0406">Ion transport</keyword>
<feature type="binding site" description="covalent" evidence="20">
    <location>
        <position position="143"/>
    </location>
    <ligand>
        <name>heme c</name>
        <dbReference type="ChEBI" id="CHEBI:61717"/>
        <label>1</label>
    </ligand>
</feature>
<evidence type="ECO:0000256" key="11">
    <source>
        <dbReference type="ARBA" id="ARBA00022737"/>
    </source>
</evidence>
<dbReference type="InterPro" id="IPR032858">
    <property type="entry name" value="CcoP_N"/>
</dbReference>
<dbReference type="EMBL" id="UAQP01000020">
    <property type="protein sequence ID" value="SPU57663.1"/>
    <property type="molecule type" value="Genomic_DNA"/>
</dbReference>
<keyword evidence="16 19" id="KW-0408">Iron</keyword>
<keyword evidence="13 19" id="KW-0249">Electron transport</keyword>
<dbReference type="PIRSF" id="PIRSF000006">
    <property type="entry name" value="Cbb3-Cox_fixP"/>
    <property type="match status" value="1"/>
</dbReference>
<evidence type="ECO:0000256" key="14">
    <source>
        <dbReference type="ARBA" id="ARBA00022989"/>
    </source>
</evidence>
<sequence length="312" mass="34178">MTVALFIGIVTIIHIVGYAVFVYWTTRLSPEDVPDGEIIDHTWDGDLREVNNLSPRWIVVLFYAMILFGAVYLLAYPGVFGDKFQGFLGWSQIGQYEQEKAEDDSRSETYFRVYADKSVEELAKMPAAVASGQRIFLNNCAVCHGQNAKGAALGYPDLTDDDWIWGGDEAALIATITHGRNTIPGQGMPAGGALIDVNNPQPDDEHKLDAVAHYVRQLGGHDVDATLAAEGKILYEQSCIACHGADGTGNTLLGGPNLADDIWLYSVDGNIEDIKAQIVNPVNNVMPAWQEWLNEGRIKVVAAYVYSLSNKE</sequence>
<feature type="domain" description="Cytochrome c" evidence="22">
    <location>
        <begin position="127"/>
        <end position="219"/>
    </location>
</feature>
<dbReference type="Pfam" id="PF14715">
    <property type="entry name" value="FixP_N"/>
    <property type="match status" value="1"/>
</dbReference>
<keyword evidence="14 21" id="KW-1133">Transmembrane helix</keyword>
<feature type="binding site" description="covalent" evidence="20">
    <location>
        <position position="140"/>
    </location>
    <ligand>
        <name>heme c</name>
        <dbReference type="ChEBI" id="CHEBI:61717"/>
        <label>1</label>
    </ligand>
</feature>
<proteinExistence type="inferred from homology"/>
<dbReference type="PRINTS" id="PR00605">
    <property type="entry name" value="CYTCHROMECIC"/>
</dbReference>
<dbReference type="InterPro" id="IPR009056">
    <property type="entry name" value="Cyt_c-like_dom"/>
</dbReference>
<evidence type="ECO:0000256" key="2">
    <source>
        <dbReference type="ARBA" id="ARBA00004673"/>
    </source>
</evidence>
<evidence type="ECO:0000313" key="23">
    <source>
        <dbReference type="EMBL" id="SPU57663.1"/>
    </source>
</evidence>
<dbReference type="GO" id="GO:1902600">
    <property type="term" value="P:proton transmembrane transport"/>
    <property type="evidence" value="ECO:0007669"/>
    <property type="project" value="UniProtKB-KW"/>
</dbReference>
<evidence type="ECO:0000256" key="12">
    <source>
        <dbReference type="ARBA" id="ARBA00022781"/>
    </source>
</evidence>
<keyword evidence="12 19" id="KW-0375">Hydrogen ion transport</keyword>
<comment type="cofactor">
    <cofactor evidence="19 20">
        <name>heme c</name>
        <dbReference type="ChEBI" id="CHEBI:61717"/>
    </cofactor>
    <text evidence="19 20">Binds 2 heme C groups per subunit.</text>
</comment>
<keyword evidence="18 19" id="KW-0472">Membrane</keyword>